<evidence type="ECO:0000313" key="2">
    <source>
        <dbReference type="Proteomes" id="UP000824120"/>
    </source>
</evidence>
<evidence type="ECO:0000313" key="1">
    <source>
        <dbReference type="EMBL" id="KAG5617705.1"/>
    </source>
</evidence>
<organism evidence="1 2">
    <name type="scientific">Solanum commersonii</name>
    <name type="common">Commerson's wild potato</name>
    <name type="synonym">Commerson's nightshade</name>
    <dbReference type="NCBI Taxonomy" id="4109"/>
    <lineage>
        <taxon>Eukaryota</taxon>
        <taxon>Viridiplantae</taxon>
        <taxon>Streptophyta</taxon>
        <taxon>Embryophyta</taxon>
        <taxon>Tracheophyta</taxon>
        <taxon>Spermatophyta</taxon>
        <taxon>Magnoliopsida</taxon>
        <taxon>eudicotyledons</taxon>
        <taxon>Gunneridae</taxon>
        <taxon>Pentapetalae</taxon>
        <taxon>asterids</taxon>
        <taxon>lamiids</taxon>
        <taxon>Solanales</taxon>
        <taxon>Solanaceae</taxon>
        <taxon>Solanoideae</taxon>
        <taxon>Solaneae</taxon>
        <taxon>Solanum</taxon>
    </lineage>
</organism>
<accession>A0A9J5ZZJ4</accession>
<dbReference type="Proteomes" id="UP000824120">
    <property type="component" value="Chromosome 3"/>
</dbReference>
<comment type="caution">
    <text evidence="1">The sequence shown here is derived from an EMBL/GenBank/DDBJ whole genome shotgun (WGS) entry which is preliminary data.</text>
</comment>
<dbReference type="AlphaFoldDB" id="A0A9J5ZZJ4"/>
<name>A0A9J5ZZJ4_SOLCO</name>
<dbReference type="EMBL" id="JACXVP010000003">
    <property type="protein sequence ID" value="KAG5617705.1"/>
    <property type="molecule type" value="Genomic_DNA"/>
</dbReference>
<protein>
    <submittedName>
        <fullName evidence="1">Uncharacterized protein</fullName>
    </submittedName>
</protein>
<sequence length="106" mass="12071">MEDIFLVQIISSLPLKFVVQYQYFLIFTVYCRVSLYSLRSDCSALAFDTKGYSKLTILSEDIWLGRVSHTMDNLVLGPGGIIWLSRLYRKQTSVFSGSRTSLDTVS</sequence>
<gene>
    <name evidence="1" type="ORF">H5410_017529</name>
</gene>
<proteinExistence type="predicted"/>
<reference evidence="1 2" key="1">
    <citation type="submission" date="2020-09" db="EMBL/GenBank/DDBJ databases">
        <title>De no assembly of potato wild relative species, Solanum commersonii.</title>
        <authorList>
            <person name="Cho K."/>
        </authorList>
    </citation>
    <scope>NUCLEOTIDE SEQUENCE [LARGE SCALE GENOMIC DNA]</scope>
    <source>
        <strain evidence="1">LZ3.2</strain>
        <tissue evidence="1">Leaf</tissue>
    </source>
</reference>
<keyword evidence="2" id="KW-1185">Reference proteome</keyword>